<proteinExistence type="predicted"/>
<evidence type="ECO:0000313" key="2">
    <source>
        <dbReference type="Proteomes" id="UP000000305"/>
    </source>
</evidence>
<organism evidence="1 2">
    <name type="scientific">Daphnia pulex</name>
    <name type="common">Water flea</name>
    <dbReference type="NCBI Taxonomy" id="6669"/>
    <lineage>
        <taxon>Eukaryota</taxon>
        <taxon>Metazoa</taxon>
        <taxon>Ecdysozoa</taxon>
        <taxon>Arthropoda</taxon>
        <taxon>Crustacea</taxon>
        <taxon>Branchiopoda</taxon>
        <taxon>Diplostraca</taxon>
        <taxon>Cladocera</taxon>
        <taxon>Anomopoda</taxon>
        <taxon>Daphniidae</taxon>
        <taxon>Daphnia</taxon>
    </lineage>
</organism>
<dbReference type="AlphaFoldDB" id="E9GUQ4"/>
<keyword evidence="2" id="KW-1185">Reference proteome</keyword>
<dbReference type="HOGENOM" id="CLU_3144347_0_0_1"/>
<dbReference type="EMBL" id="GL732566">
    <property type="protein sequence ID" value="EFX76900.1"/>
    <property type="molecule type" value="Genomic_DNA"/>
</dbReference>
<protein>
    <submittedName>
        <fullName evidence="1">Uncharacterized protein</fullName>
    </submittedName>
</protein>
<accession>E9GUQ4</accession>
<gene>
    <name evidence="1" type="ORF">DAPPUDRAFT_248477</name>
</gene>
<dbReference type="Proteomes" id="UP000000305">
    <property type="component" value="Unassembled WGS sequence"/>
</dbReference>
<evidence type="ECO:0000313" key="1">
    <source>
        <dbReference type="EMBL" id="EFX76900.1"/>
    </source>
</evidence>
<dbReference type="KEGG" id="dpx:DAPPUDRAFT_248477"/>
<name>E9GUQ4_DAPPU</name>
<dbReference type="InParanoid" id="E9GUQ4"/>
<reference evidence="1 2" key="1">
    <citation type="journal article" date="2011" name="Science">
        <title>The ecoresponsive genome of Daphnia pulex.</title>
        <authorList>
            <person name="Colbourne J.K."/>
            <person name="Pfrender M.E."/>
            <person name="Gilbert D."/>
            <person name="Thomas W.K."/>
            <person name="Tucker A."/>
            <person name="Oakley T.H."/>
            <person name="Tokishita S."/>
            <person name="Aerts A."/>
            <person name="Arnold G.J."/>
            <person name="Basu M.K."/>
            <person name="Bauer D.J."/>
            <person name="Caceres C.E."/>
            <person name="Carmel L."/>
            <person name="Casola C."/>
            <person name="Choi J.H."/>
            <person name="Detter J.C."/>
            <person name="Dong Q."/>
            <person name="Dusheyko S."/>
            <person name="Eads B.D."/>
            <person name="Frohlich T."/>
            <person name="Geiler-Samerotte K.A."/>
            <person name="Gerlach D."/>
            <person name="Hatcher P."/>
            <person name="Jogdeo S."/>
            <person name="Krijgsveld J."/>
            <person name="Kriventseva E.V."/>
            <person name="Kultz D."/>
            <person name="Laforsch C."/>
            <person name="Lindquist E."/>
            <person name="Lopez J."/>
            <person name="Manak J.R."/>
            <person name="Muller J."/>
            <person name="Pangilinan J."/>
            <person name="Patwardhan R.P."/>
            <person name="Pitluck S."/>
            <person name="Pritham E.J."/>
            <person name="Rechtsteiner A."/>
            <person name="Rho M."/>
            <person name="Rogozin I.B."/>
            <person name="Sakarya O."/>
            <person name="Salamov A."/>
            <person name="Schaack S."/>
            <person name="Shapiro H."/>
            <person name="Shiga Y."/>
            <person name="Skalitzky C."/>
            <person name="Smith Z."/>
            <person name="Souvorov A."/>
            <person name="Sung W."/>
            <person name="Tang Z."/>
            <person name="Tsuchiya D."/>
            <person name="Tu H."/>
            <person name="Vos H."/>
            <person name="Wang M."/>
            <person name="Wolf Y.I."/>
            <person name="Yamagata H."/>
            <person name="Yamada T."/>
            <person name="Ye Y."/>
            <person name="Shaw J.R."/>
            <person name="Andrews J."/>
            <person name="Crease T.J."/>
            <person name="Tang H."/>
            <person name="Lucas S.M."/>
            <person name="Robertson H.M."/>
            <person name="Bork P."/>
            <person name="Koonin E.V."/>
            <person name="Zdobnov E.M."/>
            <person name="Grigoriev I.V."/>
            <person name="Lynch M."/>
            <person name="Boore J.L."/>
        </authorList>
    </citation>
    <scope>NUCLEOTIDE SEQUENCE [LARGE SCALE GENOMIC DNA]</scope>
</reference>
<sequence length="49" mass="5581">MRLTKDPHSKSTERELPKSPFVLLITVLYTTALPSLTEIRTEELAPNSR</sequence>